<name>A0A1L7XKQ9_9HELO</name>
<keyword evidence="3" id="KW-1185">Reference proteome</keyword>
<feature type="region of interest" description="Disordered" evidence="1">
    <location>
        <begin position="713"/>
        <end position="747"/>
    </location>
</feature>
<reference evidence="2 3" key="1">
    <citation type="submission" date="2016-03" db="EMBL/GenBank/DDBJ databases">
        <authorList>
            <person name="Ploux O."/>
        </authorList>
    </citation>
    <scope>NUCLEOTIDE SEQUENCE [LARGE SCALE GENOMIC DNA]</scope>
    <source>
        <strain evidence="2 3">UAMH 11012</strain>
    </source>
</reference>
<feature type="region of interest" description="Disordered" evidence="1">
    <location>
        <begin position="286"/>
        <end position="307"/>
    </location>
</feature>
<feature type="region of interest" description="Disordered" evidence="1">
    <location>
        <begin position="80"/>
        <end position="103"/>
    </location>
</feature>
<dbReference type="OrthoDB" id="3045089at2759"/>
<accession>A0A1L7XKQ9</accession>
<gene>
    <name evidence="2" type="ORF">PAC_15427</name>
</gene>
<feature type="region of interest" description="Disordered" evidence="1">
    <location>
        <begin position="599"/>
        <end position="631"/>
    </location>
</feature>
<protein>
    <submittedName>
        <fullName evidence="2">Uncharacterized protein</fullName>
    </submittedName>
</protein>
<dbReference type="EMBL" id="FJOG01000031">
    <property type="protein sequence ID" value="CZR65527.1"/>
    <property type="molecule type" value="Genomic_DNA"/>
</dbReference>
<dbReference type="AlphaFoldDB" id="A0A1L7XKQ9"/>
<sequence length="747" mass="81938">MAANIFSPPTDDLIDLINTFAKTSAILDGDNIPSSHDVQEASSLNLGAFLHQFWKHVEPQPAISTTDVVETLSHAMAEMSLDDSGQPSNHHIADPERDGLSDPSKAALEDITSEVQILREALRESLQAINAIMAMYIIHSFDEPLHEVLSPTQCAQLFEAIHLADIASELDKQIRVLRAIADDHRRLNDPHLQLIQDIKTSLVLTFSDVRSFAVQHAKPRIPGHHIMLASQPGRGDLLCLDETIERAYASLHDRGDVMQHLVWEQERTIIALKVFLEDKIERFQQRRHLNPDPERSQQPLDRPRYSKDWPAATIPAAQLATILLSSMLAHLVSSTNLSVDVPQEATSSTKPMTAVEQAPAILSSQHPEHIEEPISPIEGTATPATVIGPSDICEPAAFTTSPRSASPELFTSSSPAPHVKFHLPKLLDKRRDSAISLLSSTGHPEKVDFQDDETLPDSDASECGEGDVELEPEVTSRAEDGSNLVDVMASQELTQDDQQRKEDVVESFLERQAPAHEDKGKAPASIDIEVKNEAEVKDEVEAKNEVEVKDEVEAKNEVEVKNEVEAENEIEVKNEVVVDSHSTSNLDDDLVEDLYSANDTPTLSRLDPIPISEENDLEGAAGPSGYTLPEATPNPDITASYATPFLSTNWPQRAWLQAVLSILTPVVEAHPASPMTPSFDPEAAASPPANPSSSEWYSGYDAWWSFAMRGGSCRREVDEDDESTITSTSRHSWGAGSRSTEAGSIDT</sequence>
<dbReference type="Proteomes" id="UP000184330">
    <property type="component" value="Unassembled WGS sequence"/>
</dbReference>
<evidence type="ECO:0000313" key="2">
    <source>
        <dbReference type="EMBL" id="CZR65527.1"/>
    </source>
</evidence>
<feature type="compositionally biased region" description="Acidic residues" evidence="1">
    <location>
        <begin position="450"/>
        <end position="472"/>
    </location>
</feature>
<feature type="compositionally biased region" description="Polar residues" evidence="1">
    <location>
        <begin position="724"/>
        <end position="747"/>
    </location>
</feature>
<feature type="compositionally biased region" description="Basic and acidic residues" evidence="1">
    <location>
        <begin position="91"/>
        <end position="100"/>
    </location>
</feature>
<feature type="region of interest" description="Disordered" evidence="1">
    <location>
        <begin position="439"/>
        <end position="482"/>
    </location>
</feature>
<feature type="region of interest" description="Disordered" evidence="1">
    <location>
        <begin position="672"/>
        <end position="693"/>
    </location>
</feature>
<evidence type="ECO:0000313" key="3">
    <source>
        <dbReference type="Proteomes" id="UP000184330"/>
    </source>
</evidence>
<evidence type="ECO:0000256" key="1">
    <source>
        <dbReference type="SAM" id="MobiDB-lite"/>
    </source>
</evidence>
<feature type="compositionally biased region" description="Low complexity" evidence="1">
    <location>
        <begin position="681"/>
        <end position="693"/>
    </location>
</feature>
<organism evidence="2 3">
    <name type="scientific">Phialocephala subalpina</name>
    <dbReference type="NCBI Taxonomy" id="576137"/>
    <lineage>
        <taxon>Eukaryota</taxon>
        <taxon>Fungi</taxon>
        <taxon>Dikarya</taxon>
        <taxon>Ascomycota</taxon>
        <taxon>Pezizomycotina</taxon>
        <taxon>Leotiomycetes</taxon>
        <taxon>Helotiales</taxon>
        <taxon>Mollisiaceae</taxon>
        <taxon>Phialocephala</taxon>
        <taxon>Phialocephala fortinii species complex</taxon>
    </lineage>
</organism>
<proteinExistence type="predicted"/>